<proteinExistence type="predicted"/>
<sequence length="121" mass="13845">MREVLKNRVIGEKDAVMFDIDDTLIFTSGVANVEMIQLLYYARNLGYKIVIITARPTNELTARITKIQLQKYRIPYDFLYITPAENKGNVKVQTGLNYILSVGDQETDLTNTLHAIKIHIN</sequence>
<reference evidence="1" key="1">
    <citation type="submission" date="2019-02" db="EMBL/GenBank/DDBJ databases">
        <authorList>
            <person name="Bachy C."/>
            <person name="Yung C.-M."/>
            <person name="Roux S."/>
            <person name="Sullivan M.B."/>
            <person name="Worden A.Z."/>
        </authorList>
    </citation>
    <scope>NUCLEOTIDE SEQUENCE</scope>
    <source>
        <strain evidence="1">BII-V2</strain>
    </source>
</reference>
<dbReference type="InterPro" id="IPR036412">
    <property type="entry name" value="HAD-like_sf"/>
</dbReference>
<dbReference type="InterPro" id="IPR023214">
    <property type="entry name" value="HAD_sf"/>
</dbReference>
<dbReference type="SUPFAM" id="SSF56784">
    <property type="entry name" value="HAD-like"/>
    <property type="match status" value="1"/>
</dbReference>
<accession>A0A7S6SX24</accession>
<organism evidence="1">
    <name type="scientific">Bathycoccus sp. RCC716 virus 2</name>
    <dbReference type="NCBI Taxonomy" id="2530039"/>
    <lineage>
        <taxon>Viruses</taxon>
        <taxon>Varidnaviria</taxon>
        <taxon>Bamfordvirae</taxon>
        <taxon>Nucleocytoviricota</taxon>
        <taxon>Megaviricetes</taxon>
        <taxon>Algavirales</taxon>
        <taxon>Phycodnaviridae</taxon>
        <taxon>Prasinovirus</taxon>
    </lineage>
</organism>
<dbReference type="Gene3D" id="3.40.50.1000">
    <property type="entry name" value="HAD superfamily/HAD-like"/>
    <property type="match status" value="1"/>
</dbReference>
<dbReference type="CDD" id="cd01427">
    <property type="entry name" value="HAD_like"/>
    <property type="match status" value="1"/>
</dbReference>
<dbReference type="EMBL" id="MK522038">
    <property type="protein sequence ID" value="QOR60530.1"/>
    <property type="molecule type" value="Genomic_DNA"/>
</dbReference>
<evidence type="ECO:0000313" key="1">
    <source>
        <dbReference type="EMBL" id="QOR60530.1"/>
    </source>
</evidence>
<name>A0A7S6SX24_9PHYC</name>
<protein>
    <submittedName>
        <fullName evidence="1">Uncharacterized protein</fullName>
    </submittedName>
</protein>
<dbReference type="Pfam" id="PF08282">
    <property type="entry name" value="Hydrolase_3"/>
    <property type="match status" value="1"/>
</dbReference>